<dbReference type="Gene3D" id="3.90.132.10">
    <property type="entry name" value="Leishmanolysin , domain 2"/>
    <property type="match status" value="1"/>
</dbReference>
<dbReference type="SUPFAM" id="SSF55486">
    <property type="entry name" value="Metalloproteases ('zincins'), catalytic domain"/>
    <property type="match status" value="1"/>
</dbReference>
<keyword evidence="3" id="KW-1185">Reference proteome</keyword>
<feature type="compositionally biased region" description="Low complexity" evidence="1">
    <location>
        <begin position="68"/>
        <end position="79"/>
    </location>
</feature>
<name>A0ABV3XY22_9RHOB</name>
<protein>
    <submittedName>
        <fullName evidence="2">Uncharacterized protein</fullName>
    </submittedName>
</protein>
<reference evidence="2 3" key="1">
    <citation type="submission" date="2024-06" db="EMBL/GenBank/DDBJ databases">
        <title>Genome of Rhodovulum iodosum, a marine photoferrotroph.</title>
        <authorList>
            <person name="Bianchini G."/>
            <person name="Nikeleit V."/>
            <person name="Kappler A."/>
            <person name="Bryce C."/>
            <person name="Sanchez-Baracaldo P."/>
        </authorList>
    </citation>
    <scope>NUCLEOTIDE SEQUENCE [LARGE SCALE GENOMIC DNA]</scope>
    <source>
        <strain evidence="2 3">UT/N1</strain>
    </source>
</reference>
<dbReference type="EMBL" id="JBEHHI010000004">
    <property type="protein sequence ID" value="MEX5730214.1"/>
    <property type="molecule type" value="Genomic_DNA"/>
</dbReference>
<sequence length="144" mass="14958">MIRRHLFEGPLHGPLSDLLPPEFDPQEVARFFAPSQDDGPDQDTAGEAGRFDGGGAKPGQGNDRNADAGETTGTAAADALSDVGVPAETDGADGTAGVHWHDTTFRHEIMTGTLNASNTASDITVAALEDTGSETVYPDSFVFA</sequence>
<accession>A0ABV3XY22</accession>
<evidence type="ECO:0000256" key="1">
    <source>
        <dbReference type="SAM" id="MobiDB-lite"/>
    </source>
</evidence>
<comment type="caution">
    <text evidence="2">The sequence shown here is derived from an EMBL/GenBank/DDBJ whole genome shotgun (WGS) entry which is preliminary data.</text>
</comment>
<proteinExistence type="predicted"/>
<gene>
    <name evidence="2" type="ORF">Ga0609869_003567</name>
</gene>
<dbReference type="Proteomes" id="UP001560019">
    <property type="component" value="Unassembled WGS sequence"/>
</dbReference>
<dbReference type="RefSeq" id="WP_125403378.1">
    <property type="nucleotide sequence ID" value="NZ_JBEHHI010000004.1"/>
</dbReference>
<feature type="region of interest" description="Disordered" evidence="1">
    <location>
        <begin position="1"/>
        <end position="98"/>
    </location>
</feature>
<organism evidence="2 3">
    <name type="scientific">Rhodovulum iodosum</name>
    <dbReference type="NCBI Taxonomy" id="68291"/>
    <lineage>
        <taxon>Bacteria</taxon>
        <taxon>Pseudomonadati</taxon>
        <taxon>Pseudomonadota</taxon>
        <taxon>Alphaproteobacteria</taxon>
        <taxon>Rhodobacterales</taxon>
        <taxon>Paracoccaceae</taxon>
        <taxon>Rhodovulum</taxon>
    </lineage>
</organism>
<evidence type="ECO:0000313" key="2">
    <source>
        <dbReference type="EMBL" id="MEX5730214.1"/>
    </source>
</evidence>
<evidence type="ECO:0000313" key="3">
    <source>
        <dbReference type="Proteomes" id="UP001560019"/>
    </source>
</evidence>